<dbReference type="GO" id="GO:0008893">
    <property type="term" value="F:guanosine-3',5'-bis(diphosphate) 3'-diphosphatase activity"/>
    <property type="evidence" value="ECO:0007669"/>
    <property type="project" value="TreeGrafter"/>
</dbReference>
<dbReference type="SUPFAM" id="SSF109604">
    <property type="entry name" value="HD-domain/PDEase-like"/>
    <property type="match status" value="1"/>
</dbReference>
<dbReference type="PANTHER" id="PTHR46246:SF1">
    <property type="entry name" value="GUANOSINE-3',5'-BIS(DIPHOSPHATE) 3'-PYROPHOSPHOHYDROLASE MESH1"/>
    <property type="match status" value="1"/>
</dbReference>
<evidence type="ECO:0000313" key="1">
    <source>
        <dbReference type="EMBL" id="OFI46112.1"/>
    </source>
</evidence>
<dbReference type="Proteomes" id="UP000177273">
    <property type="component" value="Unassembled WGS sequence"/>
</dbReference>
<dbReference type="Gene3D" id="1.10.3210.10">
    <property type="entry name" value="Hypothetical protein af1432"/>
    <property type="match status" value="1"/>
</dbReference>
<reference evidence="2" key="1">
    <citation type="submission" date="2016-09" db="EMBL/GenBank/DDBJ databases">
        <title>Draft genome sequence of a novel species of the family Streptococcaceae isolated from flowers.</title>
        <authorList>
            <person name="Chuah L.-O."/>
            <person name="Yap K.-P."/>
            <person name="Thong K.L."/>
            <person name="Liong M.T."/>
            <person name="Ahmad R."/>
            <person name="Rusul G."/>
        </authorList>
    </citation>
    <scope>NUCLEOTIDE SEQUENCE [LARGE SCALE GENOMIC DNA]</scope>
    <source>
        <strain evidence="2">HibF3</strain>
    </source>
</reference>
<keyword evidence="2" id="KW-1185">Reference proteome</keyword>
<dbReference type="AlphaFoldDB" id="A0A9Q5JF81"/>
<name>A0A9Q5JF81_9LACT</name>
<evidence type="ECO:0008006" key="3">
    <source>
        <dbReference type="Google" id="ProtNLM"/>
    </source>
</evidence>
<accession>A0A9Q5JF81</accession>
<dbReference type="OrthoDB" id="9802385at2"/>
<dbReference type="PANTHER" id="PTHR46246">
    <property type="entry name" value="GUANOSINE-3',5'-BIS(DIPHOSPHATE) 3'-PYROPHOSPHOHYDROLASE MESH1"/>
    <property type="match status" value="1"/>
</dbReference>
<dbReference type="RefSeq" id="WP_070788582.1">
    <property type="nucleotide sequence ID" value="NZ_CP075561.1"/>
</dbReference>
<protein>
    <recommendedName>
        <fullName evidence="3">Guanosine polyphosphate pyrophosphohydrolase</fullName>
    </recommendedName>
</protein>
<sequence>MDLIVQEAKDFAYKAHNGQVRKGGERPFTDHLDSVYSILSSEIQHPNILASAWLHDTVENTDTEIEDIYKNFGNRVGFYVKLETENKALPWKERKEEQINHFRMLDSIYNNFRWLPLADKLANLREIKKEYDVIGDEVWDIFNNNNKEDQYWYYSSFRDLVCKNVFIEKSKSIKEYNEILDYIWGKH</sequence>
<gene>
    <name evidence="1" type="ORF">BG262_06405</name>
</gene>
<dbReference type="InterPro" id="IPR052194">
    <property type="entry name" value="MESH1"/>
</dbReference>
<comment type="caution">
    <text evidence="1">The sequence shown here is derived from an EMBL/GenBank/DDBJ whole genome shotgun (WGS) entry which is preliminary data.</text>
</comment>
<proteinExistence type="predicted"/>
<organism evidence="1 2">
    <name type="scientific">Floricoccus penangensis</name>
    <dbReference type="NCBI Taxonomy" id="1859475"/>
    <lineage>
        <taxon>Bacteria</taxon>
        <taxon>Bacillati</taxon>
        <taxon>Bacillota</taxon>
        <taxon>Bacilli</taxon>
        <taxon>Lactobacillales</taxon>
        <taxon>Streptococcaceae</taxon>
        <taxon>Floricoccus</taxon>
    </lineage>
</organism>
<dbReference type="Pfam" id="PF13328">
    <property type="entry name" value="HD_4"/>
    <property type="match status" value="1"/>
</dbReference>
<dbReference type="EMBL" id="MKIQ01000029">
    <property type="protein sequence ID" value="OFI46112.1"/>
    <property type="molecule type" value="Genomic_DNA"/>
</dbReference>
<evidence type="ECO:0000313" key="2">
    <source>
        <dbReference type="Proteomes" id="UP000177273"/>
    </source>
</evidence>